<comment type="caution">
    <text evidence="1">The sequence shown here is derived from an EMBL/GenBank/DDBJ whole genome shotgun (WGS) entry which is preliminary data.</text>
</comment>
<dbReference type="AlphaFoldDB" id="A0A644XT29"/>
<sequence>MNMLDFFRDNTQIFTDAIQVMNNIIADIQV</sequence>
<gene>
    <name evidence="1" type="ORF">SDC9_65485</name>
</gene>
<proteinExistence type="predicted"/>
<dbReference type="EMBL" id="VSSQ01003103">
    <property type="protein sequence ID" value="MPM19067.1"/>
    <property type="molecule type" value="Genomic_DNA"/>
</dbReference>
<evidence type="ECO:0000313" key="1">
    <source>
        <dbReference type="EMBL" id="MPM19067.1"/>
    </source>
</evidence>
<accession>A0A644XT29</accession>
<name>A0A644XT29_9ZZZZ</name>
<organism evidence="1">
    <name type="scientific">bioreactor metagenome</name>
    <dbReference type="NCBI Taxonomy" id="1076179"/>
    <lineage>
        <taxon>unclassified sequences</taxon>
        <taxon>metagenomes</taxon>
        <taxon>ecological metagenomes</taxon>
    </lineage>
</organism>
<reference evidence="1" key="1">
    <citation type="submission" date="2019-08" db="EMBL/GenBank/DDBJ databases">
        <authorList>
            <person name="Kucharzyk K."/>
            <person name="Murdoch R.W."/>
            <person name="Higgins S."/>
            <person name="Loffler F."/>
        </authorList>
    </citation>
    <scope>NUCLEOTIDE SEQUENCE</scope>
</reference>
<protein>
    <submittedName>
        <fullName evidence="1">Uncharacterized protein</fullName>
    </submittedName>
</protein>